<keyword evidence="1" id="KW-1133">Transmembrane helix</keyword>
<accession>A0A0S4J9R3</accession>
<dbReference type="AlphaFoldDB" id="A0A0S4J9R3"/>
<protein>
    <submittedName>
        <fullName evidence="2">Transmembrane protein, putative</fullName>
    </submittedName>
</protein>
<gene>
    <name evidence="2" type="ORF">BSAL_07905</name>
</gene>
<feature type="transmembrane region" description="Helical" evidence="1">
    <location>
        <begin position="53"/>
        <end position="72"/>
    </location>
</feature>
<sequence>MSTGAIGVSLVHWLQRSQEGQHEPHHHNNHHPINTTIASYLASTRIRCPSSTCMFVFFILPIGYAVLAYFSWRRMHFFFVF</sequence>
<evidence type="ECO:0000313" key="2">
    <source>
        <dbReference type="EMBL" id="CUG87002.1"/>
    </source>
</evidence>
<keyword evidence="1 2" id="KW-0812">Transmembrane</keyword>
<dbReference type="VEuPathDB" id="TriTrypDB:BSAL_07905"/>
<keyword evidence="1" id="KW-0472">Membrane</keyword>
<dbReference type="Proteomes" id="UP000051952">
    <property type="component" value="Unassembled WGS sequence"/>
</dbReference>
<organism evidence="2 3">
    <name type="scientific">Bodo saltans</name>
    <name type="common">Flagellated protozoan</name>
    <dbReference type="NCBI Taxonomy" id="75058"/>
    <lineage>
        <taxon>Eukaryota</taxon>
        <taxon>Discoba</taxon>
        <taxon>Euglenozoa</taxon>
        <taxon>Kinetoplastea</taxon>
        <taxon>Metakinetoplastina</taxon>
        <taxon>Eubodonida</taxon>
        <taxon>Bodonidae</taxon>
        <taxon>Bodo</taxon>
    </lineage>
</organism>
<evidence type="ECO:0000256" key="1">
    <source>
        <dbReference type="SAM" id="Phobius"/>
    </source>
</evidence>
<reference evidence="3" key="1">
    <citation type="submission" date="2015-09" db="EMBL/GenBank/DDBJ databases">
        <authorList>
            <consortium name="Pathogen Informatics"/>
        </authorList>
    </citation>
    <scope>NUCLEOTIDE SEQUENCE [LARGE SCALE GENOMIC DNA]</scope>
    <source>
        <strain evidence="3">Lake Konstanz</strain>
    </source>
</reference>
<evidence type="ECO:0000313" key="3">
    <source>
        <dbReference type="Proteomes" id="UP000051952"/>
    </source>
</evidence>
<name>A0A0S4J9R3_BODSA</name>
<proteinExistence type="predicted"/>
<dbReference type="EMBL" id="CYKH01001421">
    <property type="protein sequence ID" value="CUG87002.1"/>
    <property type="molecule type" value="Genomic_DNA"/>
</dbReference>
<keyword evidence="3" id="KW-1185">Reference proteome</keyword>